<dbReference type="InterPro" id="IPR002048">
    <property type="entry name" value="EF_hand_dom"/>
</dbReference>
<accession>A0A0B6XZK5</accession>
<reference evidence="4" key="1">
    <citation type="submission" date="2014-12" db="EMBL/GenBank/DDBJ databases">
        <title>Insight into the proteome of Arion vulgaris.</title>
        <authorList>
            <person name="Aradska J."/>
            <person name="Bulat T."/>
            <person name="Smidak R."/>
            <person name="Sarate P."/>
            <person name="Gangsoo J."/>
            <person name="Sialana F."/>
            <person name="Bilban M."/>
            <person name="Lubec G."/>
        </authorList>
    </citation>
    <scope>NUCLEOTIDE SEQUENCE</scope>
    <source>
        <tissue evidence="4">Skin</tissue>
    </source>
</reference>
<dbReference type="SMART" id="SM00054">
    <property type="entry name" value="EFh"/>
    <property type="match status" value="3"/>
</dbReference>
<dbReference type="CDD" id="cd00051">
    <property type="entry name" value="EFh"/>
    <property type="match status" value="1"/>
</dbReference>
<gene>
    <name evidence="4" type="primary">ORF7327</name>
</gene>
<dbReference type="FunFam" id="1.10.238.10:FF:000003">
    <property type="entry name" value="Calmodulin A"/>
    <property type="match status" value="1"/>
</dbReference>
<dbReference type="EMBL" id="HACG01002458">
    <property type="protein sequence ID" value="CEK49323.1"/>
    <property type="molecule type" value="Transcribed_RNA"/>
</dbReference>
<dbReference type="InterPro" id="IPR011992">
    <property type="entry name" value="EF-hand-dom_pair"/>
</dbReference>
<evidence type="ECO:0000256" key="1">
    <source>
        <dbReference type="ARBA" id="ARBA00022737"/>
    </source>
</evidence>
<dbReference type="GO" id="GO:0016460">
    <property type="term" value="C:myosin II complex"/>
    <property type="evidence" value="ECO:0007669"/>
    <property type="project" value="TreeGrafter"/>
</dbReference>
<sequence length="147" mass="16398">MAQQAKDQVTEAFELFDSDGDKQLLASEAISAIRALGHVLTDSDMKNYLHKVGVDSSRGGRVDLPKFKQLHSSLPTQNYSRQLDDALKTVDKDGGGFIMATELKHLLTNMGDRLSEADFSILLEELDIDSDGRVQFKEFIRLLNANR</sequence>
<feature type="domain" description="EF-hand" evidence="3">
    <location>
        <begin position="78"/>
        <end position="113"/>
    </location>
</feature>
<organism evidence="4">
    <name type="scientific">Arion vulgaris</name>
    <dbReference type="NCBI Taxonomy" id="1028688"/>
    <lineage>
        <taxon>Eukaryota</taxon>
        <taxon>Metazoa</taxon>
        <taxon>Spiralia</taxon>
        <taxon>Lophotrochozoa</taxon>
        <taxon>Mollusca</taxon>
        <taxon>Gastropoda</taxon>
        <taxon>Heterobranchia</taxon>
        <taxon>Euthyneura</taxon>
        <taxon>Panpulmonata</taxon>
        <taxon>Eupulmonata</taxon>
        <taxon>Stylommatophora</taxon>
        <taxon>Helicina</taxon>
        <taxon>Arionoidea</taxon>
        <taxon>Arionidae</taxon>
        <taxon>Arion</taxon>
    </lineage>
</organism>
<protein>
    <recommendedName>
        <fullName evidence="3">EF-hand domain-containing protein</fullName>
    </recommendedName>
</protein>
<dbReference type="PANTHER" id="PTHR23048">
    <property type="entry name" value="MYOSIN LIGHT CHAIN 1, 3"/>
    <property type="match status" value="1"/>
</dbReference>
<name>A0A0B6XZK5_9EUPU</name>
<dbReference type="InterPro" id="IPR050230">
    <property type="entry name" value="CALM/Myosin/TropC-like"/>
</dbReference>
<dbReference type="SUPFAM" id="SSF47473">
    <property type="entry name" value="EF-hand"/>
    <property type="match status" value="1"/>
</dbReference>
<evidence type="ECO:0000256" key="2">
    <source>
        <dbReference type="ARBA" id="ARBA00022837"/>
    </source>
</evidence>
<dbReference type="GO" id="GO:0005509">
    <property type="term" value="F:calcium ion binding"/>
    <property type="evidence" value="ECO:0007669"/>
    <property type="project" value="InterPro"/>
</dbReference>
<dbReference type="PROSITE" id="PS50222">
    <property type="entry name" value="EF_HAND_2"/>
    <property type="match status" value="3"/>
</dbReference>
<feature type="domain" description="EF-hand" evidence="3">
    <location>
        <begin position="114"/>
        <end position="147"/>
    </location>
</feature>
<proteinExistence type="predicted"/>
<dbReference type="Gene3D" id="1.10.238.10">
    <property type="entry name" value="EF-hand"/>
    <property type="match status" value="1"/>
</dbReference>
<evidence type="ECO:0000313" key="4">
    <source>
        <dbReference type="EMBL" id="CEK49323.1"/>
    </source>
</evidence>
<feature type="domain" description="EF-hand" evidence="3">
    <location>
        <begin position="4"/>
        <end position="39"/>
    </location>
</feature>
<dbReference type="PANTHER" id="PTHR23048:SF0">
    <property type="entry name" value="CALMODULIN LIKE 3"/>
    <property type="match status" value="1"/>
</dbReference>
<dbReference type="PROSITE" id="PS00018">
    <property type="entry name" value="EF_HAND_1"/>
    <property type="match status" value="1"/>
</dbReference>
<dbReference type="InterPro" id="IPR018247">
    <property type="entry name" value="EF_Hand_1_Ca_BS"/>
</dbReference>
<evidence type="ECO:0000259" key="3">
    <source>
        <dbReference type="PROSITE" id="PS50222"/>
    </source>
</evidence>
<keyword evidence="2" id="KW-0106">Calcium</keyword>
<keyword evidence="1" id="KW-0677">Repeat</keyword>
<dbReference type="AlphaFoldDB" id="A0A0B6XZK5"/>
<dbReference type="Pfam" id="PF13499">
    <property type="entry name" value="EF-hand_7"/>
    <property type="match status" value="1"/>
</dbReference>